<organism evidence="2 3">
    <name type="scientific">Rhodococcus daqingensis</name>
    <dbReference type="NCBI Taxonomy" id="2479363"/>
    <lineage>
        <taxon>Bacteria</taxon>
        <taxon>Bacillati</taxon>
        <taxon>Actinomycetota</taxon>
        <taxon>Actinomycetes</taxon>
        <taxon>Mycobacteriales</taxon>
        <taxon>Nocardiaceae</taxon>
        <taxon>Rhodococcus</taxon>
    </lineage>
</organism>
<accession>A0ABW2S2P7</accession>
<reference evidence="3" key="1">
    <citation type="journal article" date="2019" name="Int. J. Syst. Evol. Microbiol.">
        <title>The Global Catalogue of Microorganisms (GCM) 10K type strain sequencing project: providing services to taxonomists for standard genome sequencing and annotation.</title>
        <authorList>
            <consortium name="The Broad Institute Genomics Platform"/>
            <consortium name="The Broad Institute Genome Sequencing Center for Infectious Disease"/>
            <person name="Wu L."/>
            <person name="Ma J."/>
        </authorList>
    </citation>
    <scope>NUCLEOTIDE SEQUENCE [LARGE SCALE GENOMIC DNA]</scope>
    <source>
        <strain evidence="3">ICMP 19430</strain>
    </source>
</reference>
<dbReference type="Proteomes" id="UP001596484">
    <property type="component" value="Unassembled WGS sequence"/>
</dbReference>
<evidence type="ECO:0000256" key="1">
    <source>
        <dbReference type="SAM" id="MobiDB-lite"/>
    </source>
</evidence>
<evidence type="ECO:0000313" key="3">
    <source>
        <dbReference type="Proteomes" id="UP001596484"/>
    </source>
</evidence>
<proteinExistence type="predicted"/>
<comment type="caution">
    <text evidence="2">The sequence shown here is derived from an EMBL/GenBank/DDBJ whole genome shotgun (WGS) entry which is preliminary data.</text>
</comment>
<gene>
    <name evidence="2" type="ORF">ACFQS9_21215</name>
</gene>
<evidence type="ECO:0000313" key="2">
    <source>
        <dbReference type="EMBL" id="MFC7450420.1"/>
    </source>
</evidence>
<protein>
    <submittedName>
        <fullName evidence="2">Uncharacterized protein</fullName>
    </submittedName>
</protein>
<feature type="region of interest" description="Disordered" evidence="1">
    <location>
        <begin position="97"/>
        <end position="126"/>
    </location>
</feature>
<dbReference type="EMBL" id="JBHTCS010000024">
    <property type="protein sequence ID" value="MFC7450420.1"/>
    <property type="molecule type" value="Genomic_DNA"/>
</dbReference>
<sequence>MEAIRMSWSDFHARTAIITTVLERAAADAQSPLLFANLPDVGRLFGGIDGLILALQHRWTNHFAAKLDQAIEDGNPPSMAWDELAAEQPALRAVLDAHGPYSPQRRSARRAEDAESTSAPTKVRPS</sequence>
<keyword evidence="3" id="KW-1185">Reference proteome</keyword>
<dbReference type="RefSeq" id="WP_378408254.1">
    <property type="nucleotide sequence ID" value="NZ_JBHTCS010000024.1"/>
</dbReference>
<name>A0ABW2S2P7_9NOCA</name>